<dbReference type="PANTHER" id="PTHR10340:SF57">
    <property type="entry name" value="METALLOPHOS DOMAIN-CONTAINING PROTEIN"/>
    <property type="match status" value="1"/>
</dbReference>
<keyword evidence="1" id="KW-0378">Hydrolase</keyword>
<evidence type="ECO:0000313" key="3">
    <source>
        <dbReference type="EMBL" id="CAD7081885.1"/>
    </source>
</evidence>
<evidence type="ECO:0000256" key="2">
    <source>
        <dbReference type="ARBA" id="ARBA00023180"/>
    </source>
</evidence>
<dbReference type="GO" id="GO:0005615">
    <property type="term" value="C:extracellular space"/>
    <property type="evidence" value="ECO:0007669"/>
    <property type="project" value="TreeGrafter"/>
</dbReference>
<dbReference type="EMBL" id="LR899010">
    <property type="protein sequence ID" value="CAD7081885.1"/>
    <property type="molecule type" value="Genomic_DNA"/>
</dbReference>
<dbReference type="AlphaFoldDB" id="A0A7R8YRU6"/>
<dbReference type="OrthoDB" id="348678at2759"/>
<sequence length="115" mass="13511">MGPLKQGESYISADEYYLCHYHIFYNECLKAIHLFFFFPGYFWHITDIHLDYFYSPKGEPLRSCWHSEHHSTSSNRAPGRFGDYLCDSPWSLLESATLAMKSRQGDNVEFVLWTG</sequence>
<evidence type="ECO:0000313" key="4">
    <source>
        <dbReference type="Proteomes" id="UP000594454"/>
    </source>
</evidence>
<proteinExistence type="predicted"/>
<organism evidence="3 4">
    <name type="scientific">Hermetia illucens</name>
    <name type="common">Black soldier fly</name>
    <dbReference type="NCBI Taxonomy" id="343691"/>
    <lineage>
        <taxon>Eukaryota</taxon>
        <taxon>Metazoa</taxon>
        <taxon>Ecdysozoa</taxon>
        <taxon>Arthropoda</taxon>
        <taxon>Hexapoda</taxon>
        <taxon>Insecta</taxon>
        <taxon>Pterygota</taxon>
        <taxon>Neoptera</taxon>
        <taxon>Endopterygota</taxon>
        <taxon>Diptera</taxon>
        <taxon>Brachycera</taxon>
        <taxon>Stratiomyomorpha</taxon>
        <taxon>Stratiomyidae</taxon>
        <taxon>Hermetiinae</taxon>
        <taxon>Hermetia</taxon>
    </lineage>
</organism>
<dbReference type="Proteomes" id="UP000594454">
    <property type="component" value="Chromosome 2"/>
</dbReference>
<dbReference type="InParanoid" id="A0A7R8YRU6"/>
<accession>A0A7R8YRU6</accession>
<gene>
    <name evidence="3" type="ORF">HERILL_LOCUS4967</name>
</gene>
<reference evidence="3 4" key="1">
    <citation type="submission" date="2020-11" db="EMBL/GenBank/DDBJ databases">
        <authorList>
            <person name="Wallbank WR R."/>
            <person name="Pardo Diaz C."/>
            <person name="Kozak K."/>
            <person name="Martin S."/>
            <person name="Jiggins C."/>
            <person name="Moest M."/>
            <person name="Warren A I."/>
            <person name="Generalovic N T."/>
            <person name="Byers J.R.P. K."/>
            <person name="Montejo-Kovacevich G."/>
            <person name="Yen C E."/>
        </authorList>
    </citation>
    <scope>NUCLEOTIDE SEQUENCE [LARGE SCALE GENOMIC DNA]</scope>
</reference>
<dbReference type="GO" id="GO:0008081">
    <property type="term" value="F:phosphoric diester hydrolase activity"/>
    <property type="evidence" value="ECO:0007669"/>
    <property type="project" value="TreeGrafter"/>
</dbReference>
<dbReference type="InterPro" id="IPR029052">
    <property type="entry name" value="Metallo-depent_PP-like"/>
</dbReference>
<keyword evidence="2" id="KW-0325">Glycoprotein</keyword>
<name>A0A7R8YRU6_HERIL</name>
<keyword evidence="4" id="KW-1185">Reference proteome</keyword>
<evidence type="ECO:0000256" key="1">
    <source>
        <dbReference type="ARBA" id="ARBA00022801"/>
    </source>
</evidence>
<dbReference type="PANTHER" id="PTHR10340">
    <property type="entry name" value="SPHINGOMYELIN PHOSPHODIESTERASE"/>
    <property type="match status" value="1"/>
</dbReference>
<protein>
    <submittedName>
        <fullName evidence="3">Uncharacterized protein</fullName>
    </submittedName>
</protein>
<dbReference type="SUPFAM" id="SSF56300">
    <property type="entry name" value="Metallo-dependent phosphatases"/>
    <property type="match status" value="1"/>
</dbReference>